<evidence type="ECO:0000313" key="1">
    <source>
        <dbReference type="EMBL" id="MBD2773727.1"/>
    </source>
</evidence>
<protein>
    <submittedName>
        <fullName evidence="1">Uncharacterized protein</fullName>
    </submittedName>
</protein>
<dbReference type="AlphaFoldDB" id="A0A8J6XJ20"/>
<sequence>MLTSPTLFSLLRSGCDQQQKKERSDIFLIILKAMHIEESATCKSTDAYQGQGSLERLSPLKVTKSVYARLIKTTVDLRVSVRRF</sequence>
<gene>
    <name evidence="1" type="ORF">ICL16_17025</name>
</gene>
<organism evidence="1 2">
    <name type="scientific">Iningainema tapete BLCC-T55</name>
    <dbReference type="NCBI Taxonomy" id="2748662"/>
    <lineage>
        <taxon>Bacteria</taxon>
        <taxon>Bacillati</taxon>
        <taxon>Cyanobacteriota</taxon>
        <taxon>Cyanophyceae</taxon>
        <taxon>Nostocales</taxon>
        <taxon>Scytonemataceae</taxon>
        <taxon>Iningainema tapete</taxon>
    </lineage>
</organism>
<dbReference type="EMBL" id="JACXAE010000059">
    <property type="protein sequence ID" value="MBD2773727.1"/>
    <property type="molecule type" value="Genomic_DNA"/>
</dbReference>
<name>A0A8J6XJ20_9CYAN</name>
<reference evidence="1" key="1">
    <citation type="submission" date="2020-09" db="EMBL/GenBank/DDBJ databases">
        <title>Iningainema tapete sp. nov. (Scytonemataceae, Cyanobacteria) from greenhouses in central Florida (USA) produces two types of nodularin with biosynthetic potential for microcystin-LR and anabaenopeptins.</title>
        <authorList>
            <person name="Berthold D.E."/>
            <person name="Lefler F.W."/>
            <person name="Huang I.-S."/>
            <person name="Abdulla H."/>
            <person name="Zimba P.V."/>
            <person name="Laughinghouse H.D. IV."/>
        </authorList>
    </citation>
    <scope>NUCLEOTIDE SEQUENCE</scope>
    <source>
        <strain evidence="1">BLCCT55</strain>
    </source>
</reference>
<comment type="caution">
    <text evidence="1">The sequence shown here is derived from an EMBL/GenBank/DDBJ whole genome shotgun (WGS) entry which is preliminary data.</text>
</comment>
<dbReference type="RefSeq" id="WP_190829863.1">
    <property type="nucleotide sequence ID" value="NZ_CAWPPI010000059.1"/>
</dbReference>
<evidence type="ECO:0000313" key="2">
    <source>
        <dbReference type="Proteomes" id="UP000629098"/>
    </source>
</evidence>
<dbReference type="Proteomes" id="UP000629098">
    <property type="component" value="Unassembled WGS sequence"/>
</dbReference>
<keyword evidence="2" id="KW-1185">Reference proteome</keyword>
<accession>A0A8J6XJ20</accession>
<proteinExistence type="predicted"/>